<proteinExistence type="predicted"/>
<dbReference type="RefSeq" id="WP_218130347.1">
    <property type="nucleotide sequence ID" value="NZ_FNIX01000007.1"/>
</dbReference>
<dbReference type="STRING" id="641025.SAMN05421507_107125"/>
<dbReference type="AlphaFoldDB" id="A0A1H0RXA7"/>
<name>A0A1H0RXA7_9PSEU</name>
<dbReference type="EMBL" id="FNIX01000007">
    <property type="protein sequence ID" value="SDP34212.1"/>
    <property type="molecule type" value="Genomic_DNA"/>
</dbReference>
<evidence type="ECO:0000313" key="2">
    <source>
        <dbReference type="Proteomes" id="UP000199691"/>
    </source>
</evidence>
<organism evidence="1 2">
    <name type="scientific">Lentzea jiangxiensis</name>
    <dbReference type="NCBI Taxonomy" id="641025"/>
    <lineage>
        <taxon>Bacteria</taxon>
        <taxon>Bacillati</taxon>
        <taxon>Actinomycetota</taxon>
        <taxon>Actinomycetes</taxon>
        <taxon>Pseudonocardiales</taxon>
        <taxon>Pseudonocardiaceae</taxon>
        <taxon>Lentzea</taxon>
    </lineage>
</organism>
<evidence type="ECO:0000313" key="1">
    <source>
        <dbReference type="EMBL" id="SDP34212.1"/>
    </source>
</evidence>
<dbReference type="Proteomes" id="UP000199691">
    <property type="component" value="Unassembled WGS sequence"/>
</dbReference>
<sequence>MPEGAGAEGRSTFLLLIDGSLIAEGFDQHIPKGYVCGPIAFSVFVEFLNLRMRARRNSKPVELHGHT</sequence>
<keyword evidence="2" id="KW-1185">Reference proteome</keyword>
<reference evidence="2" key="1">
    <citation type="submission" date="2016-10" db="EMBL/GenBank/DDBJ databases">
        <authorList>
            <person name="Varghese N."/>
            <person name="Submissions S."/>
        </authorList>
    </citation>
    <scope>NUCLEOTIDE SEQUENCE [LARGE SCALE GENOMIC DNA]</scope>
    <source>
        <strain evidence="2">CGMCC 4.6609</strain>
    </source>
</reference>
<gene>
    <name evidence="1" type="ORF">SAMN05421507_107125</name>
</gene>
<protein>
    <submittedName>
        <fullName evidence="1">Uncharacterized protein</fullName>
    </submittedName>
</protein>
<accession>A0A1H0RXA7</accession>